<keyword evidence="2" id="KW-1185">Reference proteome</keyword>
<name>A0ABR2ZY12_9AGAR</name>
<protein>
    <submittedName>
        <fullName evidence="1">Uncharacterized protein</fullName>
    </submittedName>
</protein>
<dbReference type="Pfam" id="PF03659">
    <property type="entry name" value="Glyco_hydro_71"/>
    <property type="match status" value="1"/>
</dbReference>
<evidence type="ECO:0000313" key="1">
    <source>
        <dbReference type="EMBL" id="KAL0066155.1"/>
    </source>
</evidence>
<evidence type="ECO:0000313" key="2">
    <source>
        <dbReference type="Proteomes" id="UP001437256"/>
    </source>
</evidence>
<comment type="caution">
    <text evidence="1">The sequence shown here is derived from an EMBL/GenBank/DDBJ whole genome shotgun (WGS) entry which is preliminary data.</text>
</comment>
<sequence length="431" mass="48648">MHVMVGSTCRSSIESSLFAQFDYNVGRWSNDLRMMKDHGIDAAALNIGSTESWQQEQVKNAYDAASAVGMLVFISFDYSSFPCDAGLSVSVVKDHKDKPAQFKVDSLPMVSSFLGACIGPSGWQKIKSETGAYLMPFIEGGPQEVSGSKWSVLQSWLCWDCGWSQGDPVGNADQDRSYLNALGSGRFATTVSPWFYIHYRTSNRCFPTNHNWLSTRWEQVIAMSKDIRFVEINTWWVGALRSRQDAFNFSRLQERLRLGPTTSGIQPQGTTWVNNFPHTPWLEMSRYYIQLFKTGNVPLSFNDQIYFWLRPHPKDIQASNDPLGKPAGWQAAEDKLWAVVFCQTYGGDCNARLTVGGTYKTFDELQPGPNKLELPLDGHSFGDVNVQVYRDGKTVIDYSPNDFSYKHSTEKCGFFVVLPPIRNLTRLDQSM</sequence>
<accession>A0ABR2ZY12</accession>
<reference evidence="1 2" key="1">
    <citation type="submission" date="2024-05" db="EMBL/GenBank/DDBJ databases">
        <title>A draft genome resource for the thread blight pathogen Marasmius tenuissimus strain MS-2.</title>
        <authorList>
            <person name="Yulfo-Soto G.E."/>
            <person name="Baruah I.K."/>
            <person name="Amoako-Attah I."/>
            <person name="Bukari Y."/>
            <person name="Meinhardt L.W."/>
            <person name="Bailey B.A."/>
            <person name="Cohen S.P."/>
        </authorList>
    </citation>
    <scope>NUCLEOTIDE SEQUENCE [LARGE SCALE GENOMIC DNA]</scope>
    <source>
        <strain evidence="1 2">MS-2</strain>
    </source>
</reference>
<dbReference type="Proteomes" id="UP001437256">
    <property type="component" value="Unassembled WGS sequence"/>
</dbReference>
<dbReference type="EMBL" id="JBBXMP010000038">
    <property type="protein sequence ID" value="KAL0066155.1"/>
    <property type="molecule type" value="Genomic_DNA"/>
</dbReference>
<dbReference type="InterPro" id="IPR005197">
    <property type="entry name" value="Glyco_hydro_71"/>
</dbReference>
<dbReference type="Gene3D" id="3.20.20.80">
    <property type="entry name" value="Glycosidases"/>
    <property type="match status" value="1"/>
</dbReference>
<gene>
    <name evidence="1" type="ORF">AAF712_006780</name>
</gene>
<organism evidence="1 2">
    <name type="scientific">Marasmius tenuissimus</name>
    <dbReference type="NCBI Taxonomy" id="585030"/>
    <lineage>
        <taxon>Eukaryota</taxon>
        <taxon>Fungi</taxon>
        <taxon>Dikarya</taxon>
        <taxon>Basidiomycota</taxon>
        <taxon>Agaricomycotina</taxon>
        <taxon>Agaricomycetes</taxon>
        <taxon>Agaricomycetidae</taxon>
        <taxon>Agaricales</taxon>
        <taxon>Marasmiineae</taxon>
        <taxon>Marasmiaceae</taxon>
        <taxon>Marasmius</taxon>
    </lineage>
</organism>
<dbReference type="CDD" id="cd11577">
    <property type="entry name" value="GH71"/>
    <property type="match status" value="1"/>
</dbReference>
<proteinExistence type="predicted"/>